<dbReference type="Proteomes" id="UP000188181">
    <property type="component" value="Chromosome"/>
</dbReference>
<evidence type="ECO:0000313" key="10">
    <source>
        <dbReference type="Proteomes" id="UP000188181"/>
    </source>
</evidence>
<dbReference type="AlphaFoldDB" id="A0A1Q2MF67"/>
<feature type="transmembrane region" description="Helical" evidence="7">
    <location>
        <begin position="171"/>
        <end position="197"/>
    </location>
</feature>
<dbReference type="RefSeq" id="WP_146683166.1">
    <property type="nucleotide sequence ID" value="NZ_CP019646.1"/>
</dbReference>
<sequence length="431" mass="45377">MTPSIWVMIISFVILLLLEVPIAFCLGLSTILAIFAIGDIPAFLIAAQRIVSGTNSFTLMAIPFFILAGLLMGHGGIAKRLIDFASIFVARLPGGLSFVNIITCMLFGSISGSSAASVSSVGSFMIPAMNKMGYHRDFNTAVTVTAATTGLLIPPSNAMIVYSLATGGGVSIAAMFIAGIIPGILVGLGLMSVAGVISIRQGYGKGEKYSAKEAVVKFFAAIPALLLVIIILGGILSGIFTPTEASAIAVVYALFLSVFVYRQVKFSDLPAILLKCAITTSIVMLLVGTSMAASWVLSYENIPQKISAAMIGLSNNKYVLLFVINLILLAIGTVMDMTPAILIFTPIFLPVVKSFGMDPVHFGIIMVMNLSLGLCTPPVGTSLFIGCGIAGTTVSNITKHLIPFFLIMILVLLICSYLPAISMWLPNLMGL</sequence>
<feature type="transmembrane region" description="Helical" evidence="7">
    <location>
        <begin position="273"/>
        <end position="298"/>
    </location>
</feature>
<evidence type="ECO:0000256" key="7">
    <source>
        <dbReference type="SAM" id="Phobius"/>
    </source>
</evidence>
<keyword evidence="4 7" id="KW-0812">Transmembrane</keyword>
<dbReference type="InterPro" id="IPR004681">
    <property type="entry name" value="TRAP_DctM"/>
</dbReference>
<evidence type="ECO:0000259" key="8">
    <source>
        <dbReference type="Pfam" id="PF06808"/>
    </source>
</evidence>
<proteinExistence type="predicted"/>
<keyword evidence="3" id="KW-0997">Cell inner membrane</keyword>
<organism evidence="9 10">
    <name type="scientific">Limihaloglobus sulfuriphilus</name>
    <dbReference type="NCBI Taxonomy" id="1851148"/>
    <lineage>
        <taxon>Bacteria</taxon>
        <taxon>Pseudomonadati</taxon>
        <taxon>Planctomycetota</taxon>
        <taxon>Phycisphaerae</taxon>
        <taxon>Sedimentisphaerales</taxon>
        <taxon>Sedimentisphaeraceae</taxon>
        <taxon>Limihaloglobus</taxon>
    </lineage>
</organism>
<evidence type="ECO:0000256" key="5">
    <source>
        <dbReference type="ARBA" id="ARBA00022989"/>
    </source>
</evidence>
<name>A0A1Q2MF67_9BACT</name>
<evidence type="ECO:0000256" key="1">
    <source>
        <dbReference type="ARBA" id="ARBA00004429"/>
    </source>
</evidence>
<dbReference type="OrthoDB" id="9772674at2"/>
<evidence type="ECO:0000313" key="9">
    <source>
        <dbReference type="EMBL" id="AQQ70937.1"/>
    </source>
</evidence>
<reference evidence="10" key="1">
    <citation type="submission" date="2017-02" db="EMBL/GenBank/DDBJ databases">
        <title>Comparative genomics and description of representatives of a novel lineage of planctomycetes thriving in anoxic sediments.</title>
        <authorList>
            <person name="Spring S."/>
            <person name="Bunk B."/>
            <person name="Sproer C."/>
        </authorList>
    </citation>
    <scope>NUCLEOTIDE SEQUENCE [LARGE SCALE GENOMIC DNA]</scope>
    <source>
        <strain evidence="10">SM-Chi-D1</strain>
    </source>
</reference>
<feature type="transmembrane region" description="Helical" evidence="7">
    <location>
        <begin position="98"/>
        <end position="126"/>
    </location>
</feature>
<dbReference type="STRING" id="1851148.SMSP2_01301"/>
<feature type="transmembrane region" description="Helical" evidence="7">
    <location>
        <begin position="245"/>
        <end position="261"/>
    </location>
</feature>
<evidence type="ECO:0000256" key="2">
    <source>
        <dbReference type="ARBA" id="ARBA00022475"/>
    </source>
</evidence>
<dbReference type="EMBL" id="CP019646">
    <property type="protein sequence ID" value="AQQ70937.1"/>
    <property type="molecule type" value="Genomic_DNA"/>
</dbReference>
<dbReference type="PANTHER" id="PTHR33362">
    <property type="entry name" value="SIALIC ACID TRAP TRANSPORTER PERMEASE PROTEIN SIAT-RELATED"/>
    <property type="match status" value="1"/>
</dbReference>
<dbReference type="NCBIfam" id="TIGR00786">
    <property type="entry name" value="dctM"/>
    <property type="match status" value="1"/>
</dbReference>
<feature type="transmembrane region" description="Helical" evidence="7">
    <location>
        <begin position="400"/>
        <end position="425"/>
    </location>
</feature>
<dbReference type="Pfam" id="PF06808">
    <property type="entry name" value="DctM"/>
    <property type="match status" value="1"/>
</dbReference>
<feature type="transmembrane region" description="Helical" evidence="7">
    <location>
        <begin position="318"/>
        <end position="348"/>
    </location>
</feature>
<protein>
    <submittedName>
        <fullName evidence="9">Neu5Ac permease</fullName>
    </submittedName>
</protein>
<dbReference type="GO" id="GO:0022857">
    <property type="term" value="F:transmembrane transporter activity"/>
    <property type="evidence" value="ECO:0007669"/>
    <property type="project" value="TreeGrafter"/>
</dbReference>
<evidence type="ECO:0000256" key="6">
    <source>
        <dbReference type="ARBA" id="ARBA00023136"/>
    </source>
</evidence>
<keyword evidence="5 7" id="KW-1133">Transmembrane helix</keyword>
<feature type="transmembrane region" description="Helical" evidence="7">
    <location>
        <begin position="6"/>
        <end position="37"/>
    </location>
</feature>
<feature type="transmembrane region" description="Helical" evidence="7">
    <location>
        <begin position="360"/>
        <end position="380"/>
    </location>
</feature>
<evidence type="ECO:0000256" key="4">
    <source>
        <dbReference type="ARBA" id="ARBA00022692"/>
    </source>
</evidence>
<dbReference type="PANTHER" id="PTHR33362:SF2">
    <property type="entry name" value="TRAP TRANSPORTER LARGE PERMEASE PROTEIN"/>
    <property type="match status" value="1"/>
</dbReference>
<keyword evidence="6 7" id="KW-0472">Membrane</keyword>
<evidence type="ECO:0000256" key="3">
    <source>
        <dbReference type="ARBA" id="ARBA00022519"/>
    </source>
</evidence>
<dbReference type="KEGG" id="pbas:SMSP2_01301"/>
<dbReference type="PIRSF" id="PIRSF006066">
    <property type="entry name" value="HI0050"/>
    <property type="match status" value="1"/>
</dbReference>
<dbReference type="InterPro" id="IPR010656">
    <property type="entry name" value="DctM"/>
</dbReference>
<feature type="transmembrane region" description="Helical" evidence="7">
    <location>
        <begin position="138"/>
        <end position="165"/>
    </location>
</feature>
<feature type="transmembrane region" description="Helical" evidence="7">
    <location>
        <begin position="218"/>
        <end position="239"/>
    </location>
</feature>
<gene>
    <name evidence="9" type="primary">siaT_4</name>
    <name evidence="9" type="ORF">SMSP2_01301</name>
</gene>
<comment type="subcellular location">
    <subcellularLocation>
        <location evidence="1">Cell inner membrane</location>
        <topology evidence="1">Multi-pass membrane protein</topology>
    </subcellularLocation>
</comment>
<keyword evidence="10" id="KW-1185">Reference proteome</keyword>
<dbReference type="GO" id="GO:0005886">
    <property type="term" value="C:plasma membrane"/>
    <property type="evidence" value="ECO:0007669"/>
    <property type="project" value="UniProtKB-SubCell"/>
</dbReference>
<feature type="domain" description="TRAP C4-dicarboxylate transport system permease DctM subunit" evidence="8">
    <location>
        <begin position="9"/>
        <end position="421"/>
    </location>
</feature>
<keyword evidence="2" id="KW-1003">Cell membrane</keyword>
<accession>A0A1Q2MF67</accession>
<feature type="transmembrane region" description="Helical" evidence="7">
    <location>
        <begin position="57"/>
        <end position="78"/>
    </location>
</feature>